<dbReference type="InterPro" id="IPR031331">
    <property type="entry name" value="NEUT/ALK_ceramidase_C"/>
</dbReference>
<dbReference type="STRING" id="1965070.A0A443QNA8"/>
<name>A0A443QNA8_9ACAR</name>
<dbReference type="Proteomes" id="UP000285301">
    <property type="component" value="Unassembled WGS sequence"/>
</dbReference>
<dbReference type="GO" id="GO:0017040">
    <property type="term" value="F:N-acylsphingosine amidohydrolase activity"/>
    <property type="evidence" value="ECO:0007669"/>
    <property type="project" value="InterPro"/>
</dbReference>
<dbReference type="GO" id="GO:0046512">
    <property type="term" value="P:sphingosine biosynthetic process"/>
    <property type="evidence" value="ECO:0007669"/>
    <property type="project" value="TreeGrafter"/>
</dbReference>
<dbReference type="GO" id="GO:0016020">
    <property type="term" value="C:membrane"/>
    <property type="evidence" value="ECO:0007669"/>
    <property type="project" value="GOC"/>
</dbReference>
<dbReference type="EMBL" id="NCKU01005556">
    <property type="protein sequence ID" value="RWS04429.1"/>
    <property type="molecule type" value="Genomic_DNA"/>
</dbReference>
<evidence type="ECO:0000313" key="3">
    <source>
        <dbReference type="EMBL" id="RWS04429.1"/>
    </source>
</evidence>
<dbReference type="PANTHER" id="PTHR12670">
    <property type="entry name" value="CERAMIDASE"/>
    <property type="match status" value="1"/>
</dbReference>
<dbReference type="PANTHER" id="PTHR12670:SF1">
    <property type="entry name" value="NEUTRAL CERAMIDASE"/>
    <property type="match status" value="1"/>
</dbReference>
<dbReference type="Gene3D" id="2.60.40.2300">
    <property type="entry name" value="Neutral/alkaline non-lysosomal ceramidase, C-terminal domain"/>
    <property type="match status" value="1"/>
</dbReference>
<dbReference type="AlphaFoldDB" id="A0A443QNA8"/>
<feature type="domain" description="Neutral/alkaline non-lysosomal ceramidase C-terminal" evidence="2">
    <location>
        <begin position="80"/>
        <end position="178"/>
    </location>
</feature>
<protein>
    <submittedName>
        <fullName evidence="3">Neutral ceramidase-like isoform X1</fullName>
    </submittedName>
</protein>
<accession>A0A443QNA8</accession>
<evidence type="ECO:0000256" key="1">
    <source>
        <dbReference type="ARBA" id="ARBA00009835"/>
    </source>
</evidence>
<dbReference type="Pfam" id="PF17048">
    <property type="entry name" value="Ceramidse_alk_C"/>
    <property type="match status" value="1"/>
</dbReference>
<organism evidence="3 4">
    <name type="scientific">Dinothrombium tinctorium</name>
    <dbReference type="NCBI Taxonomy" id="1965070"/>
    <lineage>
        <taxon>Eukaryota</taxon>
        <taxon>Metazoa</taxon>
        <taxon>Ecdysozoa</taxon>
        <taxon>Arthropoda</taxon>
        <taxon>Chelicerata</taxon>
        <taxon>Arachnida</taxon>
        <taxon>Acari</taxon>
        <taxon>Acariformes</taxon>
        <taxon>Trombidiformes</taxon>
        <taxon>Prostigmata</taxon>
        <taxon>Anystina</taxon>
        <taxon>Parasitengona</taxon>
        <taxon>Trombidioidea</taxon>
        <taxon>Trombidiidae</taxon>
        <taxon>Dinothrombium</taxon>
    </lineage>
</organism>
<dbReference type="GO" id="GO:0042759">
    <property type="term" value="P:long-chain fatty acid biosynthetic process"/>
    <property type="evidence" value="ECO:0007669"/>
    <property type="project" value="TreeGrafter"/>
</dbReference>
<reference evidence="3 4" key="1">
    <citation type="journal article" date="2018" name="Gigascience">
        <title>Genomes of trombidid mites reveal novel predicted allergens and laterally-transferred genes associated with secondary metabolism.</title>
        <authorList>
            <person name="Dong X."/>
            <person name="Chaisiri K."/>
            <person name="Xia D."/>
            <person name="Armstrong S.D."/>
            <person name="Fang Y."/>
            <person name="Donnelly M.J."/>
            <person name="Kadowaki T."/>
            <person name="McGarry J.W."/>
            <person name="Darby A.C."/>
            <person name="Makepeace B.L."/>
        </authorList>
    </citation>
    <scope>NUCLEOTIDE SEQUENCE [LARGE SCALE GENOMIC DNA]</scope>
    <source>
        <strain evidence="3">UoL-WK</strain>
    </source>
</reference>
<gene>
    <name evidence="3" type="ORF">B4U79_06431</name>
</gene>
<keyword evidence="4" id="KW-1185">Reference proteome</keyword>
<dbReference type="InterPro" id="IPR006823">
    <property type="entry name" value="Ceramidase_alk"/>
</dbReference>
<sequence length="181" mass="20324">MAGRRLRAALKQILQTNHVIWASTTYGPYTLNAYIQQFVKLAKAMLNGTTLNAGPQPAYRKPLKAQSQFAFDIAEYNFGTVKFAAGNPANNLMTQKTFLAVQRLNEAFNWQTIATDDNPETKITWSINVAMGLSEAIIEWKITNDTAPGIYKIVHYCQFKKGFTESYHYSGETRAFTVVPS</sequence>
<dbReference type="GO" id="GO:0005576">
    <property type="term" value="C:extracellular region"/>
    <property type="evidence" value="ECO:0007669"/>
    <property type="project" value="TreeGrafter"/>
</dbReference>
<proteinExistence type="inferred from homology"/>
<dbReference type="OrthoDB" id="191371at2759"/>
<evidence type="ECO:0000259" key="2">
    <source>
        <dbReference type="Pfam" id="PF17048"/>
    </source>
</evidence>
<comment type="similarity">
    <text evidence="1">Belongs to the neutral ceramidase family.</text>
</comment>
<comment type="caution">
    <text evidence="3">The sequence shown here is derived from an EMBL/GenBank/DDBJ whole genome shotgun (WGS) entry which is preliminary data.</text>
</comment>
<evidence type="ECO:0000313" key="4">
    <source>
        <dbReference type="Proteomes" id="UP000285301"/>
    </source>
</evidence>
<dbReference type="InterPro" id="IPR038445">
    <property type="entry name" value="NCDase_C_sf"/>
</dbReference>
<dbReference type="GO" id="GO:0046514">
    <property type="term" value="P:ceramide catabolic process"/>
    <property type="evidence" value="ECO:0007669"/>
    <property type="project" value="InterPro"/>
</dbReference>